<keyword evidence="5" id="KW-1185">Reference proteome</keyword>
<comment type="function">
    <text evidence="2">Bifunctional nuclease with both RNase and DNase activities. Involved in basal defense response. Participates in abscisic acid-derived callose deposition following infection by a necrotrophic pathogen.</text>
</comment>
<dbReference type="PROSITE" id="PS51658">
    <property type="entry name" value="BFN"/>
    <property type="match status" value="1"/>
</dbReference>
<comment type="similarity">
    <text evidence="1">Belongs to the bifunctional nuclease family.</text>
</comment>
<feature type="domain" description="BFN" evidence="3">
    <location>
        <begin position="118"/>
        <end position="256"/>
    </location>
</feature>
<gene>
    <name evidence="4" type="ORF">KP509_09G019300</name>
</gene>
<dbReference type="Gene3D" id="3.10.690.10">
    <property type="entry name" value="Bifunctional nuclease domain"/>
    <property type="match status" value="1"/>
</dbReference>
<dbReference type="EMBL" id="CM035414">
    <property type="protein sequence ID" value="KAH7428820.1"/>
    <property type="molecule type" value="Genomic_DNA"/>
</dbReference>
<organism evidence="4 5">
    <name type="scientific">Ceratopteris richardii</name>
    <name type="common">Triangle waterfern</name>
    <dbReference type="NCBI Taxonomy" id="49495"/>
    <lineage>
        <taxon>Eukaryota</taxon>
        <taxon>Viridiplantae</taxon>
        <taxon>Streptophyta</taxon>
        <taxon>Embryophyta</taxon>
        <taxon>Tracheophyta</taxon>
        <taxon>Polypodiopsida</taxon>
        <taxon>Polypodiidae</taxon>
        <taxon>Polypodiales</taxon>
        <taxon>Pteridineae</taxon>
        <taxon>Pteridaceae</taxon>
        <taxon>Parkerioideae</taxon>
        <taxon>Ceratopteris</taxon>
    </lineage>
</organism>
<evidence type="ECO:0000256" key="2">
    <source>
        <dbReference type="ARBA" id="ARBA00025428"/>
    </source>
</evidence>
<dbReference type="InterPro" id="IPR036104">
    <property type="entry name" value="BFN_sf"/>
</dbReference>
<dbReference type="OrthoDB" id="566255at2759"/>
<evidence type="ECO:0000313" key="5">
    <source>
        <dbReference type="Proteomes" id="UP000825935"/>
    </source>
</evidence>
<dbReference type="OMA" id="VHIGENE"/>
<reference evidence="4" key="1">
    <citation type="submission" date="2021-08" db="EMBL/GenBank/DDBJ databases">
        <title>WGS assembly of Ceratopteris richardii.</title>
        <authorList>
            <person name="Marchant D.B."/>
            <person name="Chen G."/>
            <person name="Jenkins J."/>
            <person name="Shu S."/>
            <person name="Leebens-Mack J."/>
            <person name="Grimwood J."/>
            <person name="Schmutz J."/>
            <person name="Soltis P."/>
            <person name="Soltis D."/>
            <person name="Chen Z.-H."/>
        </authorList>
    </citation>
    <scope>NUCLEOTIDE SEQUENCE</scope>
    <source>
        <strain evidence="4">Whitten #5841</strain>
        <tissue evidence="4">Leaf</tissue>
    </source>
</reference>
<dbReference type="Pfam" id="PF02577">
    <property type="entry name" value="BFN_dom"/>
    <property type="match status" value="1"/>
</dbReference>
<sequence>MDNLFATPTSQSSYMCDHMYASCYFSVGSPTRVLAELSWRPRPFPHWGAALKLRSLPLSIRCSSNSSANRNNGYGGAYNSDWRSEDDSFQYLEAEVVEAVSLLPSHGHLFMTLANGGEVEVNHVNPPKGRLLYRTRNPTIFLKIIAESELILPIIVGDIAVGMLMKALHGDEGVVRPNQYHLMREMVSSLNFEVRMVRVTERVADTYLSRIFIAKPGEDAMMSVDARPSDAINLAVRCKVPIFVNKDIVYADAVRPVQVAAQGTAVMLKHGTLTLDCPEDGPDLVAEEITLVKNMLIAVVEERYNDAAMIKEPNFLRPFCCRHHCMSCETLYFM</sequence>
<evidence type="ECO:0000259" key="3">
    <source>
        <dbReference type="PROSITE" id="PS51658"/>
    </source>
</evidence>
<dbReference type="PANTHER" id="PTHR15160">
    <property type="entry name" value="VON HIPPEL-LINDAU PROTEIN"/>
    <property type="match status" value="1"/>
</dbReference>
<accession>A0A8T2U2Q6</accession>
<dbReference type="GO" id="GO:0004518">
    <property type="term" value="F:nuclease activity"/>
    <property type="evidence" value="ECO:0007669"/>
    <property type="project" value="InterPro"/>
</dbReference>
<dbReference type="SUPFAM" id="SSF103256">
    <property type="entry name" value="Hypothetical protein TM0160"/>
    <property type="match status" value="1"/>
</dbReference>
<dbReference type="Proteomes" id="UP000825935">
    <property type="component" value="Chromosome 9"/>
</dbReference>
<dbReference type="AlphaFoldDB" id="A0A8T2U2Q6"/>
<comment type="caution">
    <text evidence="4">The sequence shown here is derived from an EMBL/GenBank/DDBJ whole genome shotgun (WGS) entry which is preliminary data.</text>
</comment>
<proteinExistence type="inferred from homology"/>
<dbReference type="GO" id="GO:0030891">
    <property type="term" value="C:VCB complex"/>
    <property type="evidence" value="ECO:0007669"/>
    <property type="project" value="TreeGrafter"/>
</dbReference>
<evidence type="ECO:0000256" key="1">
    <source>
        <dbReference type="ARBA" id="ARBA00009095"/>
    </source>
</evidence>
<dbReference type="GO" id="GO:0005634">
    <property type="term" value="C:nucleus"/>
    <property type="evidence" value="ECO:0007669"/>
    <property type="project" value="TreeGrafter"/>
</dbReference>
<protein>
    <recommendedName>
        <fullName evidence="3">BFN domain-containing protein</fullName>
    </recommendedName>
</protein>
<evidence type="ECO:0000313" key="4">
    <source>
        <dbReference type="EMBL" id="KAH7428820.1"/>
    </source>
</evidence>
<name>A0A8T2U2Q6_CERRI</name>
<dbReference type="InterPro" id="IPR003729">
    <property type="entry name" value="Bi_nuclease_dom"/>
</dbReference>
<dbReference type="GO" id="GO:0016567">
    <property type="term" value="P:protein ubiquitination"/>
    <property type="evidence" value="ECO:0007669"/>
    <property type="project" value="TreeGrafter"/>
</dbReference>
<dbReference type="PANTHER" id="PTHR15160:SF1">
    <property type="entry name" value="VON HIPPEL-LINDAU DISEASE TUMOR SUPPRESSOR"/>
    <property type="match status" value="1"/>
</dbReference>